<sequence>MKMQILDLKSGQYSYCQLECTLRHPLSVGDATFARGARLFVSAPERKEFWVEELPVKHSIKGGPRIKRNKKNFTLCGWWWWKSLLPGDSPPPNYVIKIMRREGKQRRPVIQT</sequence>
<evidence type="ECO:0000313" key="1">
    <source>
        <dbReference type="EMBL" id="GIY40959.1"/>
    </source>
</evidence>
<dbReference type="AlphaFoldDB" id="A0AAV4T6Y4"/>
<comment type="caution">
    <text evidence="1">The sequence shown here is derived from an EMBL/GenBank/DDBJ whole genome shotgun (WGS) entry which is preliminary data.</text>
</comment>
<gene>
    <name evidence="1" type="ORF">CDAR_168311</name>
</gene>
<organism evidence="1 2">
    <name type="scientific">Caerostris darwini</name>
    <dbReference type="NCBI Taxonomy" id="1538125"/>
    <lineage>
        <taxon>Eukaryota</taxon>
        <taxon>Metazoa</taxon>
        <taxon>Ecdysozoa</taxon>
        <taxon>Arthropoda</taxon>
        <taxon>Chelicerata</taxon>
        <taxon>Arachnida</taxon>
        <taxon>Araneae</taxon>
        <taxon>Araneomorphae</taxon>
        <taxon>Entelegynae</taxon>
        <taxon>Araneoidea</taxon>
        <taxon>Araneidae</taxon>
        <taxon>Caerostris</taxon>
    </lineage>
</organism>
<proteinExistence type="predicted"/>
<accession>A0AAV4T6Y4</accession>
<protein>
    <submittedName>
        <fullName evidence="1">Uncharacterized protein</fullName>
    </submittedName>
</protein>
<evidence type="ECO:0000313" key="2">
    <source>
        <dbReference type="Proteomes" id="UP001054837"/>
    </source>
</evidence>
<name>A0AAV4T6Y4_9ARAC</name>
<keyword evidence="2" id="KW-1185">Reference proteome</keyword>
<dbReference type="Proteomes" id="UP001054837">
    <property type="component" value="Unassembled WGS sequence"/>
</dbReference>
<reference evidence="1 2" key="1">
    <citation type="submission" date="2021-06" db="EMBL/GenBank/DDBJ databases">
        <title>Caerostris darwini draft genome.</title>
        <authorList>
            <person name="Kono N."/>
            <person name="Arakawa K."/>
        </authorList>
    </citation>
    <scope>NUCLEOTIDE SEQUENCE [LARGE SCALE GENOMIC DNA]</scope>
</reference>
<dbReference type="EMBL" id="BPLQ01009022">
    <property type="protein sequence ID" value="GIY40959.1"/>
    <property type="molecule type" value="Genomic_DNA"/>
</dbReference>